<dbReference type="Proteomes" id="UP000218160">
    <property type="component" value="Chromosome 1"/>
</dbReference>
<evidence type="ECO:0000313" key="1">
    <source>
        <dbReference type="EMBL" id="ATF10001.1"/>
    </source>
</evidence>
<dbReference type="EMBL" id="CP020660">
    <property type="protein sequence ID" value="ATF10001.1"/>
    <property type="molecule type" value="Genomic_DNA"/>
</dbReference>
<proteinExistence type="predicted"/>
<evidence type="ECO:0000313" key="2">
    <source>
        <dbReference type="Proteomes" id="UP000218160"/>
    </source>
</evidence>
<keyword evidence="2" id="KW-1185">Reference proteome</keyword>
<dbReference type="AlphaFoldDB" id="A0A291BAJ2"/>
<gene>
    <name evidence="1" type="ORF">BTN50_1528</name>
</gene>
<accession>A0A291BAJ2</accession>
<reference evidence="2" key="1">
    <citation type="submission" date="2017-04" db="EMBL/GenBank/DDBJ databases">
        <title>Genome evolution of the luminous symbionts of deep sea anglerfish.</title>
        <authorList>
            <person name="Hendry T.A."/>
        </authorList>
    </citation>
    <scope>NUCLEOTIDE SEQUENCE [LARGE SCALE GENOMIC DNA]</scope>
</reference>
<sequence>MSITFNALNSAAMISCVFMSTAKCNLRQIRRFSSVQYFLYSSFERDVNRFGSLANA</sequence>
<organism evidence="1 2">
    <name type="scientific">Candidatus Enterovibrio altilux</name>
    <dbReference type="NCBI Taxonomy" id="1927128"/>
    <lineage>
        <taxon>Bacteria</taxon>
        <taxon>Pseudomonadati</taxon>
        <taxon>Pseudomonadota</taxon>
        <taxon>Gammaproteobacteria</taxon>
        <taxon>Vibrionales</taxon>
        <taxon>Vibrionaceae</taxon>
        <taxon>Enterovibrio</taxon>
    </lineage>
</organism>
<evidence type="ECO:0008006" key="3">
    <source>
        <dbReference type="Google" id="ProtNLM"/>
    </source>
</evidence>
<name>A0A291BAJ2_9GAMM</name>
<dbReference type="KEGG" id="elux:BTN50_1528"/>
<protein>
    <recommendedName>
        <fullName evidence="3">Mobile element protein</fullName>
    </recommendedName>
</protein>